<name>A0A7V8NP01_9BACT</name>
<keyword evidence="2" id="KW-1185">Reference proteome</keyword>
<proteinExistence type="predicted"/>
<evidence type="ECO:0000313" key="1">
    <source>
        <dbReference type="EMBL" id="MBA0084813.1"/>
    </source>
</evidence>
<gene>
    <name evidence="1" type="ORF">HRJ53_07450</name>
</gene>
<comment type="caution">
    <text evidence="1">The sequence shown here is derived from an EMBL/GenBank/DDBJ whole genome shotgun (WGS) entry which is preliminary data.</text>
</comment>
<organism evidence="1 2">
    <name type="scientific">Candidatus Acidiferrum panamense</name>
    <dbReference type="NCBI Taxonomy" id="2741543"/>
    <lineage>
        <taxon>Bacteria</taxon>
        <taxon>Pseudomonadati</taxon>
        <taxon>Acidobacteriota</taxon>
        <taxon>Terriglobia</taxon>
        <taxon>Candidatus Acidiferrales</taxon>
        <taxon>Candidatus Acidiferrum</taxon>
    </lineage>
</organism>
<dbReference type="Proteomes" id="UP000567293">
    <property type="component" value="Unassembled WGS sequence"/>
</dbReference>
<dbReference type="InterPro" id="IPR013783">
    <property type="entry name" value="Ig-like_fold"/>
</dbReference>
<protein>
    <submittedName>
        <fullName evidence="1">Uncharacterized protein</fullName>
    </submittedName>
</protein>
<dbReference type="Gene3D" id="2.60.40.10">
    <property type="entry name" value="Immunoglobulins"/>
    <property type="match status" value="1"/>
</dbReference>
<accession>A0A7V8NP01</accession>
<dbReference type="AlphaFoldDB" id="A0A7V8NP01"/>
<sequence>MFSQLVDTAATPADGFDDDVAAASAILDQLDGALGELSGQTGGTLDDAFADILTVDPADAGTDVANLQAAIPDVSSNVDQLGVILGGAPPVGPVPGGGGTRPATCGSLDMGAHPFLIAGNANFVPITVTLTNNFTYALTVKGVTWTPAQTYGFQVSPPIDGAVIQPGASLPITILAGAGGVGTTQATLTVQTDGPDPQPCLNVTAEWIAGTGPSPIGTCVKCSNWGCP</sequence>
<evidence type="ECO:0000313" key="2">
    <source>
        <dbReference type="Proteomes" id="UP000567293"/>
    </source>
</evidence>
<dbReference type="EMBL" id="JACDQQ010000729">
    <property type="protein sequence ID" value="MBA0084813.1"/>
    <property type="molecule type" value="Genomic_DNA"/>
</dbReference>
<reference evidence="1" key="1">
    <citation type="submission" date="2020-06" db="EMBL/GenBank/DDBJ databases">
        <title>Legume-microbial interactions unlock mineral nutrients during tropical forest succession.</title>
        <authorList>
            <person name="Epihov D.Z."/>
        </authorList>
    </citation>
    <scope>NUCLEOTIDE SEQUENCE [LARGE SCALE GENOMIC DNA]</scope>
    <source>
        <strain evidence="1">Pan2503</strain>
    </source>
</reference>